<dbReference type="OrthoDB" id="310217at2759"/>
<evidence type="ECO:0000256" key="8">
    <source>
        <dbReference type="ARBA" id="ARBA00023034"/>
    </source>
</evidence>
<evidence type="ECO:0000256" key="5">
    <source>
        <dbReference type="ARBA" id="ARBA00022490"/>
    </source>
</evidence>
<dbReference type="PANTHER" id="PTHR10805">
    <property type="entry name" value="COATOMER SUBUNIT EPSILON"/>
    <property type="match status" value="1"/>
</dbReference>
<keyword evidence="5 11" id="KW-0963">Cytoplasm</keyword>
<comment type="similarity">
    <text evidence="3 11">Belongs to the COPE family.</text>
</comment>
<dbReference type="GO" id="GO:0030126">
    <property type="term" value="C:COPI vesicle coat"/>
    <property type="evidence" value="ECO:0007669"/>
    <property type="project" value="TreeGrafter"/>
</dbReference>
<dbReference type="Gene3D" id="1.25.40.10">
    <property type="entry name" value="Tetratricopeptide repeat domain"/>
    <property type="match status" value="1"/>
</dbReference>
<dbReference type="AlphaFoldDB" id="A0A9N8DE84"/>
<dbReference type="InterPro" id="IPR006822">
    <property type="entry name" value="Coatomer_esu"/>
</dbReference>
<dbReference type="InterPro" id="IPR011990">
    <property type="entry name" value="TPR-like_helical_dom_sf"/>
</dbReference>
<evidence type="ECO:0000256" key="2">
    <source>
        <dbReference type="ARBA" id="ARBA00004347"/>
    </source>
</evidence>
<evidence type="ECO:0000313" key="12">
    <source>
        <dbReference type="EMBL" id="CAB9498079.1"/>
    </source>
</evidence>
<dbReference type="Proteomes" id="UP001153069">
    <property type="component" value="Unassembled WGS sequence"/>
</dbReference>
<sequence length="296" mass="32450">MTEPDELYTLRAQYWLGHYGLAIEEAKSVVRRPMSPQLKLEREEFLLRAQLALGQYDKVIAGAAEAGSDRPAMQALGLAAQYHSAPSASAKESIVDQLKVLSGSSGTPGVQLVAAQVFLEAGLQKEALQCVHLGATMEHISIALQVFLRIDRLDLAQQQLLKLKQKDEDSILTQLGGIYCNLAAGASGAADAAHTTNALFEQYGPSPLLFNLMACALMLKGSYVEAEQRLQECMQEFPDNIIPDTLINMIVCSQHQQKPTAQWLTQMKTTYPLHAFCAGVDRVQAAFDREVGKYKI</sequence>
<name>A0A9N8DE84_9STRA</name>
<evidence type="ECO:0000256" key="3">
    <source>
        <dbReference type="ARBA" id="ARBA00008827"/>
    </source>
</evidence>
<evidence type="ECO:0000256" key="6">
    <source>
        <dbReference type="ARBA" id="ARBA00022892"/>
    </source>
</evidence>
<keyword evidence="8 11" id="KW-0333">Golgi apparatus</keyword>
<evidence type="ECO:0000256" key="1">
    <source>
        <dbReference type="ARBA" id="ARBA00004255"/>
    </source>
</evidence>
<dbReference type="GO" id="GO:0015031">
    <property type="term" value="P:protein transport"/>
    <property type="evidence" value="ECO:0007669"/>
    <property type="project" value="UniProtKB-UniRule"/>
</dbReference>
<dbReference type="PIRSF" id="PIRSF016478">
    <property type="entry name" value="Coatomer_esu"/>
    <property type="match status" value="1"/>
</dbReference>
<organism evidence="12 13">
    <name type="scientific">Seminavis robusta</name>
    <dbReference type="NCBI Taxonomy" id="568900"/>
    <lineage>
        <taxon>Eukaryota</taxon>
        <taxon>Sar</taxon>
        <taxon>Stramenopiles</taxon>
        <taxon>Ochrophyta</taxon>
        <taxon>Bacillariophyta</taxon>
        <taxon>Bacillariophyceae</taxon>
        <taxon>Bacillariophycidae</taxon>
        <taxon>Naviculales</taxon>
        <taxon>Naviculaceae</taxon>
        <taxon>Seminavis</taxon>
    </lineage>
</organism>
<comment type="subcellular location">
    <subcellularLocation>
        <location evidence="2">Cytoplasmic vesicle</location>
        <location evidence="2">COPI-coated vesicle membrane</location>
        <topology evidence="2">Peripheral membrane protein</topology>
        <orientation evidence="2">Cytoplasmic side</orientation>
    </subcellularLocation>
    <subcellularLocation>
        <location evidence="1">Golgi apparatus membrane</location>
        <topology evidence="1">Peripheral membrane protein</topology>
        <orientation evidence="1">Cytoplasmic side</orientation>
    </subcellularLocation>
</comment>
<keyword evidence="13" id="KW-1185">Reference proteome</keyword>
<keyword evidence="10 11" id="KW-0968">Cytoplasmic vesicle</keyword>
<evidence type="ECO:0000256" key="10">
    <source>
        <dbReference type="ARBA" id="ARBA00023329"/>
    </source>
</evidence>
<keyword evidence="9 11" id="KW-0472">Membrane</keyword>
<proteinExistence type="inferred from homology"/>
<comment type="caution">
    <text evidence="12">The sequence shown here is derived from an EMBL/GenBank/DDBJ whole genome shotgun (WGS) entry which is preliminary data.</text>
</comment>
<dbReference type="GO" id="GO:0006890">
    <property type="term" value="P:retrograde vesicle-mediated transport, Golgi to endoplasmic reticulum"/>
    <property type="evidence" value="ECO:0007669"/>
    <property type="project" value="UniProtKB-UniRule"/>
</dbReference>
<evidence type="ECO:0000256" key="9">
    <source>
        <dbReference type="ARBA" id="ARBA00023136"/>
    </source>
</evidence>
<evidence type="ECO:0000313" key="13">
    <source>
        <dbReference type="Proteomes" id="UP001153069"/>
    </source>
</evidence>
<evidence type="ECO:0000256" key="4">
    <source>
        <dbReference type="ARBA" id="ARBA00022448"/>
    </source>
</evidence>
<comment type="function">
    <text evidence="11">The coatomer is a cytosolic protein complex that binds to dilysine motifs and reversibly associates with Golgi non-clathrin-coated vesicles, which further mediate biosynthetic protein transport from the ER, via the Golgi up to the trans Golgi network. The coatomer complex is required for budding from Golgi membranes, and is essential for the retrograde Golgi-to-ER transport of dilysine-tagged proteins.</text>
</comment>
<dbReference type="GO" id="GO:0006891">
    <property type="term" value="P:intra-Golgi vesicle-mediated transport"/>
    <property type="evidence" value="ECO:0007669"/>
    <property type="project" value="TreeGrafter"/>
</dbReference>
<keyword evidence="7 11" id="KW-0653">Protein transport</keyword>
<evidence type="ECO:0000256" key="11">
    <source>
        <dbReference type="PIRNR" id="PIRNR016478"/>
    </source>
</evidence>
<dbReference type="EMBL" id="CAICTM010000031">
    <property type="protein sequence ID" value="CAB9498079.1"/>
    <property type="molecule type" value="Genomic_DNA"/>
</dbReference>
<dbReference type="SUPFAM" id="SSF48452">
    <property type="entry name" value="TPR-like"/>
    <property type="match status" value="1"/>
</dbReference>
<dbReference type="PANTHER" id="PTHR10805:SF0">
    <property type="entry name" value="COATOMER SUBUNIT EPSILON"/>
    <property type="match status" value="1"/>
</dbReference>
<keyword evidence="6 11" id="KW-0931">ER-Golgi transport</keyword>
<gene>
    <name evidence="12" type="ORF">SEMRO_31_G020200.1</name>
</gene>
<reference evidence="12" key="1">
    <citation type="submission" date="2020-06" db="EMBL/GenBank/DDBJ databases">
        <authorList>
            <consortium name="Plant Systems Biology data submission"/>
        </authorList>
    </citation>
    <scope>NUCLEOTIDE SEQUENCE</scope>
    <source>
        <strain evidence="12">D6</strain>
    </source>
</reference>
<dbReference type="GO" id="GO:0006888">
    <property type="term" value="P:endoplasmic reticulum to Golgi vesicle-mediated transport"/>
    <property type="evidence" value="ECO:0007669"/>
    <property type="project" value="TreeGrafter"/>
</dbReference>
<accession>A0A9N8DE84</accession>
<protein>
    <recommendedName>
        <fullName evidence="11">Coatomer subunit epsilon</fullName>
    </recommendedName>
</protein>
<dbReference type="GO" id="GO:0000139">
    <property type="term" value="C:Golgi membrane"/>
    <property type="evidence" value="ECO:0007669"/>
    <property type="project" value="UniProtKB-SubCell"/>
</dbReference>
<dbReference type="GO" id="GO:0005198">
    <property type="term" value="F:structural molecule activity"/>
    <property type="evidence" value="ECO:0007669"/>
    <property type="project" value="UniProtKB-UniRule"/>
</dbReference>
<keyword evidence="4 11" id="KW-0813">Transport</keyword>
<dbReference type="Pfam" id="PF04733">
    <property type="entry name" value="Coatomer_E"/>
    <property type="match status" value="1"/>
</dbReference>
<evidence type="ECO:0000256" key="7">
    <source>
        <dbReference type="ARBA" id="ARBA00022927"/>
    </source>
</evidence>